<feature type="compositionally biased region" description="Low complexity" evidence="1">
    <location>
        <begin position="33"/>
        <end position="48"/>
    </location>
</feature>
<protein>
    <submittedName>
        <fullName evidence="2">Uncharacterized protein</fullName>
    </submittedName>
</protein>
<name>A0A1Z5S980_SORBI</name>
<dbReference type="Gramene" id="OQU92500">
    <property type="protein sequence ID" value="OQU92500"/>
    <property type="gene ID" value="SORBI_3001G353250"/>
</dbReference>
<feature type="region of interest" description="Disordered" evidence="1">
    <location>
        <begin position="19"/>
        <end position="57"/>
    </location>
</feature>
<evidence type="ECO:0000313" key="2">
    <source>
        <dbReference type="EMBL" id="OQU92500.1"/>
    </source>
</evidence>
<dbReference type="Proteomes" id="UP000000768">
    <property type="component" value="Chromosome 1"/>
</dbReference>
<feature type="region of interest" description="Disordered" evidence="1">
    <location>
        <begin position="74"/>
        <end position="140"/>
    </location>
</feature>
<feature type="compositionally biased region" description="Pro residues" evidence="1">
    <location>
        <begin position="23"/>
        <end position="32"/>
    </location>
</feature>
<keyword evidence="3" id="KW-1185">Reference proteome</keyword>
<reference evidence="2 3" key="1">
    <citation type="journal article" date="2009" name="Nature">
        <title>The Sorghum bicolor genome and the diversification of grasses.</title>
        <authorList>
            <person name="Paterson A.H."/>
            <person name="Bowers J.E."/>
            <person name="Bruggmann R."/>
            <person name="Dubchak I."/>
            <person name="Grimwood J."/>
            <person name="Gundlach H."/>
            <person name="Haberer G."/>
            <person name="Hellsten U."/>
            <person name="Mitros T."/>
            <person name="Poliakov A."/>
            <person name="Schmutz J."/>
            <person name="Spannagl M."/>
            <person name="Tang H."/>
            <person name="Wang X."/>
            <person name="Wicker T."/>
            <person name="Bharti A.K."/>
            <person name="Chapman J."/>
            <person name="Feltus F.A."/>
            <person name="Gowik U."/>
            <person name="Grigoriev I.V."/>
            <person name="Lyons E."/>
            <person name="Maher C.A."/>
            <person name="Martis M."/>
            <person name="Narechania A."/>
            <person name="Otillar R.P."/>
            <person name="Penning B.W."/>
            <person name="Salamov A.A."/>
            <person name="Wang Y."/>
            <person name="Zhang L."/>
            <person name="Carpita N.C."/>
            <person name="Freeling M."/>
            <person name="Gingle A.R."/>
            <person name="Hash C.T."/>
            <person name="Keller B."/>
            <person name="Klein P."/>
            <person name="Kresovich S."/>
            <person name="McCann M.C."/>
            <person name="Ming R."/>
            <person name="Peterson D.G."/>
            <person name="Mehboob-ur-Rahman"/>
            <person name="Ware D."/>
            <person name="Westhoff P."/>
            <person name="Mayer K.F."/>
            <person name="Messing J."/>
            <person name="Rokhsar D.S."/>
        </authorList>
    </citation>
    <scope>NUCLEOTIDE SEQUENCE [LARGE SCALE GENOMIC DNA]</scope>
    <source>
        <strain evidence="3">cv. BTx623</strain>
    </source>
</reference>
<organism evidence="2 3">
    <name type="scientific">Sorghum bicolor</name>
    <name type="common">Sorghum</name>
    <name type="synonym">Sorghum vulgare</name>
    <dbReference type="NCBI Taxonomy" id="4558"/>
    <lineage>
        <taxon>Eukaryota</taxon>
        <taxon>Viridiplantae</taxon>
        <taxon>Streptophyta</taxon>
        <taxon>Embryophyta</taxon>
        <taxon>Tracheophyta</taxon>
        <taxon>Spermatophyta</taxon>
        <taxon>Magnoliopsida</taxon>
        <taxon>Liliopsida</taxon>
        <taxon>Poales</taxon>
        <taxon>Poaceae</taxon>
        <taxon>PACMAD clade</taxon>
        <taxon>Panicoideae</taxon>
        <taxon>Andropogonodae</taxon>
        <taxon>Andropogoneae</taxon>
        <taxon>Sorghinae</taxon>
        <taxon>Sorghum</taxon>
    </lineage>
</organism>
<dbReference type="InParanoid" id="A0A1Z5S980"/>
<evidence type="ECO:0000313" key="3">
    <source>
        <dbReference type="Proteomes" id="UP000000768"/>
    </source>
</evidence>
<proteinExistence type="predicted"/>
<sequence>MGGDHDGVGHERSAAAALLLLLSPPPPPPALPFPQATAAGRQATAQPAGEGGGDGTGRERCAVAALLLLPPSLPASLLPGRRRGEQQWRSMQAAAVRRRGRGRGSAGGVRRPPLSPSSFVRSPRMPPSTEAHEFLLSVKP</sequence>
<accession>A0A1Z5S980</accession>
<dbReference type="AlphaFoldDB" id="A0A1Z5S980"/>
<reference evidence="3" key="2">
    <citation type="journal article" date="2018" name="Plant J.">
        <title>The Sorghum bicolor reference genome: improved assembly, gene annotations, a transcriptome atlas, and signatures of genome organization.</title>
        <authorList>
            <person name="McCormick R.F."/>
            <person name="Truong S.K."/>
            <person name="Sreedasyam A."/>
            <person name="Jenkins J."/>
            <person name="Shu S."/>
            <person name="Sims D."/>
            <person name="Kennedy M."/>
            <person name="Amirebrahimi M."/>
            <person name="Weers B.D."/>
            <person name="McKinley B."/>
            <person name="Mattison A."/>
            <person name="Morishige D.T."/>
            <person name="Grimwood J."/>
            <person name="Schmutz J."/>
            <person name="Mullet J.E."/>
        </authorList>
    </citation>
    <scope>NUCLEOTIDE SEQUENCE [LARGE SCALE GENOMIC DNA]</scope>
    <source>
        <strain evidence="3">cv. BTx623</strain>
    </source>
</reference>
<dbReference type="EMBL" id="CM000760">
    <property type="protein sequence ID" value="OQU92500.1"/>
    <property type="molecule type" value="Genomic_DNA"/>
</dbReference>
<gene>
    <name evidence="2" type="ORF">SORBI_3001G353250</name>
</gene>
<evidence type="ECO:0000256" key="1">
    <source>
        <dbReference type="SAM" id="MobiDB-lite"/>
    </source>
</evidence>